<dbReference type="EMBL" id="AMFJ01036027">
    <property type="protein sequence ID" value="EKD25557.1"/>
    <property type="molecule type" value="Genomic_DNA"/>
</dbReference>
<accession>K1XK73</accession>
<dbReference type="Pfam" id="PF18936">
    <property type="entry name" value="DUF5684"/>
    <property type="match status" value="1"/>
</dbReference>
<keyword evidence="1" id="KW-0812">Transmembrane</keyword>
<feature type="transmembrane region" description="Helical" evidence="1">
    <location>
        <begin position="20"/>
        <end position="47"/>
    </location>
</feature>
<name>K1XK73_9BACT</name>
<evidence type="ECO:0000313" key="2">
    <source>
        <dbReference type="EMBL" id="EKD25557.1"/>
    </source>
</evidence>
<sequence length="137" mass="15833">MNFSFEIQQGTLTGNINPEMMTWIGAILGSLATIQMIVFLAVITLMIISRWRIFSKAGLPGWGIFIPFYNLYLMFKLGGRSGRNFLWILVPPVFVILIIINYFKITKAFWKHWTYGLGILFLKVIFIPILAFDNSKY</sequence>
<gene>
    <name evidence="2" type="ORF">ACD_80C00020G0001</name>
</gene>
<dbReference type="AlphaFoldDB" id="K1XK73"/>
<dbReference type="InterPro" id="IPR043739">
    <property type="entry name" value="DUF5684"/>
</dbReference>
<keyword evidence="1" id="KW-0472">Membrane</keyword>
<feature type="transmembrane region" description="Helical" evidence="1">
    <location>
        <begin position="85"/>
        <end position="103"/>
    </location>
</feature>
<feature type="non-terminal residue" evidence="2">
    <location>
        <position position="137"/>
    </location>
</feature>
<evidence type="ECO:0008006" key="3">
    <source>
        <dbReference type="Google" id="ProtNLM"/>
    </source>
</evidence>
<proteinExistence type="predicted"/>
<evidence type="ECO:0000256" key="1">
    <source>
        <dbReference type="SAM" id="Phobius"/>
    </source>
</evidence>
<reference evidence="2" key="1">
    <citation type="journal article" date="2012" name="Science">
        <title>Fermentation, hydrogen, and sulfur metabolism in multiple uncultivated bacterial phyla.</title>
        <authorList>
            <person name="Wrighton K.C."/>
            <person name="Thomas B.C."/>
            <person name="Sharon I."/>
            <person name="Miller C.S."/>
            <person name="Castelle C.J."/>
            <person name="VerBerkmoes N.C."/>
            <person name="Wilkins M.J."/>
            <person name="Hettich R.L."/>
            <person name="Lipton M.S."/>
            <person name="Williams K.H."/>
            <person name="Long P.E."/>
            <person name="Banfield J.F."/>
        </authorList>
    </citation>
    <scope>NUCLEOTIDE SEQUENCE [LARGE SCALE GENOMIC DNA]</scope>
</reference>
<protein>
    <recommendedName>
        <fullName evidence="3">Signal peptidase I</fullName>
    </recommendedName>
</protein>
<feature type="transmembrane region" description="Helical" evidence="1">
    <location>
        <begin position="59"/>
        <end position="79"/>
    </location>
</feature>
<comment type="caution">
    <text evidence="2">The sequence shown here is derived from an EMBL/GenBank/DDBJ whole genome shotgun (WGS) entry which is preliminary data.</text>
</comment>
<feature type="transmembrane region" description="Helical" evidence="1">
    <location>
        <begin position="115"/>
        <end position="132"/>
    </location>
</feature>
<keyword evidence="1" id="KW-1133">Transmembrane helix</keyword>
<organism evidence="2">
    <name type="scientific">uncultured bacterium</name>
    <name type="common">gcode 4</name>
    <dbReference type="NCBI Taxonomy" id="1234023"/>
    <lineage>
        <taxon>Bacteria</taxon>
        <taxon>environmental samples</taxon>
    </lineage>
</organism>